<dbReference type="InterPro" id="IPR000241">
    <property type="entry name" value="RlmKL-like_Mtase"/>
</dbReference>
<evidence type="ECO:0000256" key="1">
    <source>
        <dbReference type="ARBA" id="ARBA00022603"/>
    </source>
</evidence>
<dbReference type="EMBL" id="FNCK01000002">
    <property type="protein sequence ID" value="SDG03682.1"/>
    <property type="molecule type" value="Genomic_DNA"/>
</dbReference>
<dbReference type="InterPro" id="IPR004114">
    <property type="entry name" value="THUMP_dom"/>
</dbReference>
<evidence type="ECO:0000259" key="4">
    <source>
        <dbReference type="PROSITE" id="PS51165"/>
    </source>
</evidence>
<keyword evidence="3" id="KW-0694">RNA-binding</keyword>
<name>A0A1G7QYR9_9LACT</name>
<gene>
    <name evidence="5" type="ORF">SAMN05421791_102271</name>
</gene>
<reference evidence="5 6" key="1">
    <citation type="submission" date="2016-10" db="EMBL/GenBank/DDBJ databases">
        <authorList>
            <person name="de Groot N.N."/>
        </authorList>
    </citation>
    <scope>NUCLEOTIDE SEQUENCE [LARGE SCALE GENOMIC DNA]</scope>
    <source>
        <strain evidence="5 6">ATCC BAA-466</strain>
    </source>
</reference>
<dbReference type="Pfam" id="PF22020">
    <property type="entry name" value="RlmL_1st"/>
    <property type="match status" value="1"/>
</dbReference>
<dbReference type="Gene3D" id="3.30.2130.30">
    <property type="match status" value="1"/>
</dbReference>
<evidence type="ECO:0000256" key="2">
    <source>
        <dbReference type="ARBA" id="ARBA00022679"/>
    </source>
</evidence>
<organism evidence="5 6">
    <name type="scientific">Facklamia miroungae</name>
    <dbReference type="NCBI Taxonomy" id="120956"/>
    <lineage>
        <taxon>Bacteria</taxon>
        <taxon>Bacillati</taxon>
        <taxon>Bacillota</taxon>
        <taxon>Bacilli</taxon>
        <taxon>Lactobacillales</taxon>
        <taxon>Aerococcaceae</taxon>
        <taxon>Facklamia</taxon>
    </lineage>
</organism>
<keyword evidence="6" id="KW-1185">Reference proteome</keyword>
<dbReference type="Pfam" id="PF02926">
    <property type="entry name" value="THUMP"/>
    <property type="match status" value="1"/>
</dbReference>
<dbReference type="InterPro" id="IPR029063">
    <property type="entry name" value="SAM-dependent_MTases_sf"/>
</dbReference>
<keyword evidence="1 5" id="KW-0489">Methyltransferase</keyword>
<sequence>MKNYNLIATAAAGIEGIVNQELKKLGYETQTENGRVRFSGTAQDIAKTNLWLRTADRIKINIAEFKASSFEELFDQTYAIAWEDILPMDAEFPVSGKSVKSQLYSVPNCQRIVKKAIAKRLMDYYARKMPLSETGNYYPIEISLLKDMAMITLDTSGTSLFKRGYRTEKGGAPLKENMAAALVKLTTWFPDRPLYDPTCGSGTILIEAALMGRNIAPGLNRSFAAEKWEFFNPEVWPQEKADARRQINHEIELNIFGSDIDGKMIEIARQNAENAGVGPDITFKQMQLKDYRPDQEYGILISNPPYGDRLLDEEKVRQLYQDMGDVYRPMTTWSKYFLSSDDSFEKYYGEKASKKRKLYNGALKVNYYQYWSKNK</sequence>
<keyword evidence="2" id="KW-0808">Transferase</keyword>
<proteinExistence type="predicted"/>
<dbReference type="InterPro" id="IPR054170">
    <property type="entry name" value="RlmL_1st"/>
</dbReference>
<dbReference type="GO" id="GO:0003723">
    <property type="term" value="F:RNA binding"/>
    <property type="evidence" value="ECO:0007669"/>
    <property type="project" value="UniProtKB-UniRule"/>
</dbReference>
<evidence type="ECO:0000313" key="6">
    <source>
        <dbReference type="Proteomes" id="UP000199708"/>
    </source>
</evidence>
<dbReference type="GO" id="GO:0070043">
    <property type="term" value="F:rRNA (guanine-N7-)-methyltransferase activity"/>
    <property type="evidence" value="ECO:0007669"/>
    <property type="project" value="TreeGrafter"/>
</dbReference>
<accession>A0A1G7QYR9</accession>
<dbReference type="CDD" id="cd11715">
    <property type="entry name" value="THUMP_AdoMetMT"/>
    <property type="match status" value="1"/>
</dbReference>
<dbReference type="RefSeq" id="WP_090289349.1">
    <property type="nucleotide sequence ID" value="NZ_FNCK01000002.1"/>
</dbReference>
<protein>
    <submittedName>
        <fullName evidence="5">Putative N6-adenine-specific DNA methylase</fullName>
    </submittedName>
</protein>
<dbReference type="PRINTS" id="PR00507">
    <property type="entry name" value="N12N6MTFRASE"/>
</dbReference>
<dbReference type="SUPFAM" id="SSF53335">
    <property type="entry name" value="S-adenosyl-L-methionine-dependent methyltransferases"/>
    <property type="match status" value="1"/>
</dbReference>
<dbReference type="PROSITE" id="PS00092">
    <property type="entry name" value="N6_MTASE"/>
    <property type="match status" value="1"/>
</dbReference>
<evidence type="ECO:0000256" key="3">
    <source>
        <dbReference type="PROSITE-ProRule" id="PRU00529"/>
    </source>
</evidence>
<dbReference type="OrthoDB" id="9809404at2"/>
<dbReference type="PANTHER" id="PTHR47313">
    <property type="entry name" value="RIBOSOMAL RNA LARGE SUBUNIT METHYLTRANSFERASE K/L"/>
    <property type="match status" value="1"/>
</dbReference>
<dbReference type="Gene3D" id="3.40.50.150">
    <property type="entry name" value="Vaccinia Virus protein VP39"/>
    <property type="match status" value="1"/>
</dbReference>
<dbReference type="PANTHER" id="PTHR47313:SF1">
    <property type="entry name" value="RIBOSOMAL RNA LARGE SUBUNIT METHYLTRANSFERASE K_L"/>
    <property type="match status" value="1"/>
</dbReference>
<dbReference type="GO" id="GO:0008990">
    <property type="term" value="F:rRNA (guanine-N2-)-methyltransferase activity"/>
    <property type="evidence" value="ECO:0007669"/>
    <property type="project" value="TreeGrafter"/>
</dbReference>
<dbReference type="InterPro" id="IPR002052">
    <property type="entry name" value="DNA_methylase_N6_adenine_CS"/>
</dbReference>
<dbReference type="STRING" id="120956.SAMN05421791_102271"/>
<dbReference type="Pfam" id="PF01170">
    <property type="entry name" value="UPF0020"/>
    <property type="match status" value="1"/>
</dbReference>
<evidence type="ECO:0000313" key="5">
    <source>
        <dbReference type="EMBL" id="SDG03682.1"/>
    </source>
</evidence>
<dbReference type="PROSITE" id="PS51165">
    <property type="entry name" value="THUMP"/>
    <property type="match status" value="1"/>
</dbReference>
<dbReference type="AlphaFoldDB" id="A0A1G7QYR9"/>
<dbReference type="Proteomes" id="UP000199708">
    <property type="component" value="Unassembled WGS sequence"/>
</dbReference>
<feature type="domain" description="THUMP" evidence="4">
    <location>
        <begin position="44"/>
        <end position="155"/>
    </location>
</feature>